<comment type="caution">
    <text evidence="3">The sequence shown here is derived from an EMBL/GenBank/DDBJ whole genome shotgun (WGS) entry which is preliminary data.</text>
</comment>
<dbReference type="PANTHER" id="PTHR30514:SF18">
    <property type="entry name" value="RPIR-FAMILY TRANSCRIPTIONAL REGULATOR"/>
    <property type="match status" value="1"/>
</dbReference>
<dbReference type="Pfam" id="PF01418">
    <property type="entry name" value="HTH_6"/>
    <property type="match status" value="1"/>
</dbReference>
<dbReference type="InterPro" id="IPR036388">
    <property type="entry name" value="WH-like_DNA-bd_sf"/>
</dbReference>
<evidence type="ECO:0000259" key="2">
    <source>
        <dbReference type="PROSITE" id="PS51464"/>
    </source>
</evidence>
<dbReference type="GO" id="GO:0003677">
    <property type="term" value="F:DNA binding"/>
    <property type="evidence" value="ECO:0007669"/>
    <property type="project" value="UniProtKB-KW"/>
</dbReference>
<dbReference type="PANTHER" id="PTHR30514">
    <property type="entry name" value="GLUCOKINASE"/>
    <property type="match status" value="1"/>
</dbReference>
<dbReference type="InterPro" id="IPR000281">
    <property type="entry name" value="HTH_RpiR"/>
</dbReference>
<dbReference type="InterPro" id="IPR046348">
    <property type="entry name" value="SIS_dom_sf"/>
</dbReference>
<dbReference type="PROSITE" id="PS51071">
    <property type="entry name" value="HTH_RPIR"/>
    <property type="match status" value="1"/>
</dbReference>
<organism evidence="3 4">
    <name type="scientific">Labrys monachus</name>
    <dbReference type="NCBI Taxonomy" id="217067"/>
    <lineage>
        <taxon>Bacteria</taxon>
        <taxon>Pseudomonadati</taxon>
        <taxon>Pseudomonadota</taxon>
        <taxon>Alphaproteobacteria</taxon>
        <taxon>Hyphomicrobiales</taxon>
        <taxon>Xanthobacteraceae</taxon>
        <taxon>Labrys</taxon>
    </lineage>
</organism>
<dbReference type="RefSeq" id="WP_307431358.1">
    <property type="nucleotide sequence ID" value="NZ_JAUSVK010000001.1"/>
</dbReference>
<dbReference type="SUPFAM" id="SSF46689">
    <property type="entry name" value="Homeodomain-like"/>
    <property type="match status" value="1"/>
</dbReference>
<dbReference type="SUPFAM" id="SSF53697">
    <property type="entry name" value="SIS domain"/>
    <property type="match status" value="1"/>
</dbReference>
<evidence type="ECO:0000313" key="3">
    <source>
        <dbReference type="EMBL" id="MDQ0394405.1"/>
    </source>
</evidence>
<dbReference type="PROSITE" id="PS51464">
    <property type="entry name" value="SIS"/>
    <property type="match status" value="1"/>
</dbReference>
<dbReference type="InterPro" id="IPR001347">
    <property type="entry name" value="SIS_dom"/>
</dbReference>
<dbReference type="Gene3D" id="1.10.10.10">
    <property type="entry name" value="Winged helix-like DNA-binding domain superfamily/Winged helix DNA-binding domain"/>
    <property type="match status" value="1"/>
</dbReference>
<dbReference type="InterPro" id="IPR047640">
    <property type="entry name" value="RpiR-like"/>
</dbReference>
<dbReference type="InterPro" id="IPR009057">
    <property type="entry name" value="Homeodomain-like_sf"/>
</dbReference>
<name>A0ABU0FIH0_9HYPH</name>
<proteinExistence type="predicted"/>
<gene>
    <name evidence="3" type="ORF">J3R73_004197</name>
</gene>
<accession>A0ABU0FIH0</accession>
<dbReference type="Proteomes" id="UP001237448">
    <property type="component" value="Unassembled WGS sequence"/>
</dbReference>
<keyword evidence="4" id="KW-1185">Reference proteome</keyword>
<evidence type="ECO:0000313" key="4">
    <source>
        <dbReference type="Proteomes" id="UP001237448"/>
    </source>
</evidence>
<dbReference type="Pfam" id="PF01380">
    <property type="entry name" value="SIS"/>
    <property type="match status" value="1"/>
</dbReference>
<keyword evidence="3" id="KW-0238">DNA-binding</keyword>
<evidence type="ECO:0000259" key="1">
    <source>
        <dbReference type="PROSITE" id="PS51071"/>
    </source>
</evidence>
<protein>
    <submittedName>
        <fullName evidence="3">DNA-binding MurR/RpiR family transcriptional regulator</fullName>
    </submittedName>
</protein>
<feature type="domain" description="HTH rpiR-type" evidence="1">
    <location>
        <begin position="3"/>
        <end position="79"/>
    </location>
</feature>
<dbReference type="Gene3D" id="3.40.50.10490">
    <property type="entry name" value="Glucose-6-phosphate isomerase like protein, domain 1"/>
    <property type="match status" value="1"/>
</dbReference>
<feature type="domain" description="SIS" evidence="2">
    <location>
        <begin position="124"/>
        <end position="262"/>
    </location>
</feature>
<reference evidence="3 4" key="1">
    <citation type="submission" date="2023-07" db="EMBL/GenBank/DDBJ databases">
        <title>Genomic Encyclopedia of Type Strains, Phase IV (KMG-IV): sequencing the most valuable type-strain genomes for metagenomic binning, comparative biology and taxonomic classification.</title>
        <authorList>
            <person name="Goeker M."/>
        </authorList>
    </citation>
    <scope>NUCLEOTIDE SEQUENCE [LARGE SCALE GENOMIC DNA]</scope>
    <source>
        <strain evidence="3 4">DSM 5896</strain>
    </source>
</reference>
<sequence>MSTRLALRIQERFEKLTPSEQKLAALMLDRQDDLLTYSATELANFAGVSKATAARLFRSLGYSDFNEVRLQAREERNRTAPFERRSAKVTQVRGARSIEAHLQIEVANLTRSFESLRSDRLNEAADVLTEASRLWLLGLGLDEGLARYARLLFARLRPNVQLIGSQPGAWSEDLAMTGPGDALLVISVAPRPTIIRPILDYARTTRMAIVAVTDIGSSAWARRYARVVLPCHGAGDQAGTSHTVLMSMLRLLALASAERMGRASAQRSELIAEIHEELEDEE</sequence>
<dbReference type="EMBL" id="JAUSVK010000001">
    <property type="protein sequence ID" value="MDQ0394405.1"/>
    <property type="molecule type" value="Genomic_DNA"/>
</dbReference>